<protein>
    <submittedName>
        <fullName evidence="1">Uncharacterized protein</fullName>
    </submittedName>
</protein>
<organism evidence="1">
    <name type="scientific">Rhizophora mucronata</name>
    <name type="common">Asiatic mangrove</name>
    <dbReference type="NCBI Taxonomy" id="61149"/>
    <lineage>
        <taxon>Eukaryota</taxon>
        <taxon>Viridiplantae</taxon>
        <taxon>Streptophyta</taxon>
        <taxon>Embryophyta</taxon>
        <taxon>Tracheophyta</taxon>
        <taxon>Spermatophyta</taxon>
        <taxon>Magnoliopsida</taxon>
        <taxon>eudicotyledons</taxon>
        <taxon>Gunneridae</taxon>
        <taxon>Pentapetalae</taxon>
        <taxon>rosids</taxon>
        <taxon>fabids</taxon>
        <taxon>Malpighiales</taxon>
        <taxon>Rhizophoraceae</taxon>
        <taxon>Rhizophora</taxon>
    </lineage>
</organism>
<name>A0A2P2Q037_RHIMU</name>
<dbReference type="EMBL" id="GGEC01079850">
    <property type="protein sequence ID" value="MBX60334.1"/>
    <property type="molecule type" value="Transcribed_RNA"/>
</dbReference>
<proteinExistence type="predicted"/>
<reference evidence="1" key="1">
    <citation type="submission" date="2018-02" db="EMBL/GenBank/DDBJ databases">
        <title>Rhizophora mucronata_Transcriptome.</title>
        <authorList>
            <person name="Meera S.P."/>
            <person name="Sreeshan A."/>
            <person name="Augustine A."/>
        </authorList>
    </citation>
    <scope>NUCLEOTIDE SEQUENCE</scope>
    <source>
        <tissue evidence="1">Leaf</tissue>
    </source>
</reference>
<sequence length="11" mass="1405">MFVFLFMPIFI</sequence>
<accession>A0A2P2Q037</accession>
<evidence type="ECO:0000313" key="1">
    <source>
        <dbReference type="EMBL" id="MBX60334.1"/>
    </source>
</evidence>